<name>A0A0M9A349_9HYME</name>
<accession>A0A0M9A349</accession>
<reference evidence="1 2" key="1">
    <citation type="submission" date="2015-07" db="EMBL/GenBank/DDBJ databases">
        <title>The genome of Melipona quadrifasciata.</title>
        <authorList>
            <person name="Pan H."/>
            <person name="Kapheim K."/>
        </authorList>
    </citation>
    <scope>NUCLEOTIDE SEQUENCE [LARGE SCALE GENOMIC DNA]</scope>
    <source>
        <strain evidence="1">0111107301</strain>
        <tissue evidence="1">Whole body</tissue>
    </source>
</reference>
<evidence type="ECO:0000313" key="1">
    <source>
        <dbReference type="EMBL" id="KOX74859.1"/>
    </source>
</evidence>
<gene>
    <name evidence="1" type="ORF">WN51_00371</name>
</gene>
<dbReference type="OrthoDB" id="7616380at2759"/>
<organism evidence="1 2">
    <name type="scientific">Melipona quadrifasciata</name>
    <dbReference type="NCBI Taxonomy" id="166423"/>
    <lineage>
        <taxon>Eukaryota</taxon>
        <taxon>Metazoa</taxon>
        <taxon>Ecdysozoa</taxon>
        <taxon>Arthropoda</taxon>
        <taxon>Hexapoda</taxon>
        <taxon>Insecta</taxon>
        <taxon>Pterygota</taxon>
        <taxon>Neoptera</taxon>
        <taxon>Endopterygota</taxon>
        <taxon>Hymenoptera</taxon>
        <taxon>Apocrita</taxon>
        <taxon>Aculeata</taxon>
        <taxon>Apoidea</taxon>
        <taxon>Anthophila</taxon>
        <taxon>Apidae</taxon>
        <taxon>Melipona</taxon>
    </lineage>
</organism>
<dbReference type="AlphaFoldDB" id="A0A0M9A349"/>
<sequence>MSKPQLTNIIKQKINRLHHEITEDKLNNISICTFDDTNTSNNPNTEATPPNIFTIYNNKLKLTFEKLNNKKSSSYDNVPNVALKDLPPLYITQLHNNFQQLPKFILLPCKMENCKSITPKKKERMPLFLRRAAEAATAGPLWLTQSSFAIIPYTTTPVEGVGGRTPRTLANILRRAAEAVTAGPLWVTQSCFAKIPRATTQRRGMSVAPLGNVVEDPKMGNSHKGVQHAFARELDDRLRMRGLAIDNEKRRHGVTDTCAPQKLP</sequence>
<keyword evidence="2" id="KW-1185">Reference proteome</keyword>
<protein>
    <submittedName>
        <fullName evidence="1">Uncharacterized protein</fullName>
    </submittedName>
</protein>
<proteinExistence type="predicted"/>
<dbReference type="EMBL" id="KQ435777">
    <property type="protein sequence ID" value="KOX74859.1"/>
    <property type="molecule type" value="Genomic_DNA"/>
</dbReference>
<evidence type="ECO:0000313" key="2">
    <source>
        <dbReference type="Proteomes" id="UP000053105"/>
    </source>
</evidence>
<dbReference type="Proteomes" id="UP000053105">
    <property type="component" value="Unassembled WGS sequence"/>
</dbReference>